<dbReference type="FunFam" id="3.40.50.2000:FF:000021">
    <property type="entry name" value="UDP-glucuronosyltransferase"/>
    <property type="match status" value="1"/>
</dbReference>
<evidence type="ECO:0000256" key="1">
    <source>
        <dbReference type="ARBA" id="ARBA00009995"/>
    </source>
</evidence>
<dbReference type="PANTHER" id="PTHR48043:SF145">
    <property type="entry name" value="FI06409P-RELATED"/>
    <property type="match status" value="1"/>
</dbReference>
<evidence type="ECO:0000313" key="7">
    <source>
        <dbReference type="Proteomes" id="UP000478052"/>
    </source>
</evidence>
<evidence type="ECO:0000313" key="6">
    <source>
        <dbReference type="EMBL" id="KAF0760424.1"/>
    </source>
</evidence>
<dbReference type="InterPro" id="IPR035595">
    <property type="entry name" value="UDP_glycos_trans_CS"/>
</dbReference>
<comment type="similarity">
    <text evidence="1 4">Belongs to the UDP-glycosyltransferase family.</text>
</comment>
<gene>
    <name evidence="6" type="ORF">FWK35_00019929</name>
</gene>
<dbReference type="Gene3D" id="3.40.50.2000">
    <property type="entry name" value="Glycogen Phosphorylase B"/>
    <property type="match status" value="1"/>
</dbReference>
<feature type="transmembrane region" description="Helical" evidence="5">
    <location>
        <begin position="36"/>
        <end position="57"/>
    </location>
</feature>
<keyword evidence="7" id="KW-1185">Reference proteome</keyword>
<dbReference type="CDD" id="cd03784">
    <property type="entry name" value="GT1_Gtf-like"/>
    <property type="match status" value="1"/>
</dbReference>
<keyword evidence="5" id="KW-1133">Transmembrane helix</keyword>
<dbReference type="AlphaFoldDB" id="A0A6G0YS98"/>
<dbReference type="InterPro" id="IPR050271">
    <property type="entry name" value="UDP-glycosyltransferase"/>
</dbReference>
<dbReference type="Pfam" id="PF00201">
    <property type="entry name" value="UDPGT"/>
    <property type="match status" value="1"/>
</dbReference>
<dbReference type="EMBL" id="VUJU01002680">
    <property type="protein sequence ID" value="KAF0760424.1"/>
    <property type="molecule type" value="Genomic_DNA"/>
</dbReference>
<dbReference type="PROSITE" id="PS00375">
    <property type="entry name" value="UDPGT"/>
    <property type="match status" value="1"/>
</dbReference>
<organism evidence="6 7">
    <name type="scientific">Aphis craccivora</name>
    <name type="common">Cowpea aphid</name>
    <dbReference type="NCBI Taxonomy" id="307492"/>
    <lineage>
        <taxon>Eukaryota</taxon>
        <taxon>Metazoa</taxon>
        <taxon>Ecdysozoa</taxon>
        <taxon>Arthropoda</taxon>
        <taxon>Hexapoda</taxon>
        <taxon>Insecta</taxon>
        <taxon>Pterygota</taxon>
        <taxon>Neoptera</taxon>
        <taxon>Paraneoptera</taxon>
        <taxon>Hemiptera</taxon>
        <taxon>Sternorrhyncha</taxon>
        <taxon>Aphidomorpha</taxon>
        <taxon>Aphidoidea</taxon>
        <taxon>Aphididae</taxon>
        <taxon>Aphidini</taxon>
        <taxon>Aphis</taxon>
        <taxon>Aphis</taxon>
    </lineage>
</organism>
<keyword evidence="5" id="KW-0812">Transmembrane</keyword>
<dbReference type="GO" id="GO:0008194">
    <property type="term" value="F:UDP-glycosyltransferase activity"/>
    <property type="evidence" value="ECO:0007669"/>
    <property type="project" value="InterPro"/>
</dbReference>
<evidence type="ECO:0000256" key="2">
    <source>
        <dbReference type="ARBA" id="ARBA00022676"/>
    </source>
</evidence>
<keyword evidence="2 4" id="KW-0328">Glycosyltransferase</keyword>
<feature type="transmembrane region" description="Helical" evidence="5">
    <location>
        <begin position="496"/>
        <end position="523"/>
    </location>
</feature>
<name>A0A6G0YS98_APHCR</name>
<keyword evidence="3 4" id="KW-0808">Transferase</keyword>
<evidence type="ECO:0000256" key="4">
    <source>
        <dbReference type="RuleBase" id="RU003718"/>
    </source>
</evidence>
<comment type="caution">
    <text evidence="6">The sequence shown here is derived from an EMBL/GenBank/DDBJ whole genome shotgun (WGS) entry which is preliminary data.</text>
</comment>
<dbReference type="PANTHER" id="PTHR48043">
    <property type="entry name" value="EG:EG0003.4 PROTEIN-RELATED"/>
    <property type="match status" value="1"/>
</dbReference>
<dbReference type="SUPFAM" id="SSF53756">
    <property type="entry name" value="UDP-Glycosyltransferase/glycogen phosphorylase"/>
    <property type="match status" value="1"/>
</dbReference>
<protein>
    <submittedName>
        <fullName evidence="6">UDP-glucuronosyltransferase 2B2-like</fullName>
    </submittedName>
</protein>
<dbReference type="OrthoDB" id="5835829at2759"/>
<sequence>MHSVQLRSADGVNKKRQVSDHILIATNRLLCRMKTLLFLGLLVAQSCPGIFGARILAVEPHGSRSHWQYMKSILDLLTARHQVTVITPLPSGDRENYTEIDASQVFPVYPVMDTVDMIEQFGSVVNMLPPVPERSLERDICDAFYDFGPVRDLLRHGADGRYDVVLLEPFYSPCLSYLAHRLRVPEIYAIPSSMITPLEMLVFGTEPSPSYVPNLVYSGSSMDGFAQRLANVALFAYVKIVPWLTNVRMMYREPRRYDVVKHRPSLVFINTHFITESPRPFPVNMIQIGGIHLRPPEVLPYDILEFIENSPHGIIYFTFGSVSSMSTLPKHIKQTFIEAFQQVPQRVLWKYDGEISGLPENIMTRKWFPQRDILLHPNIKLFISHGGISGVYEAVDAGVPVLGFPLFYDQPRNMGNLVEAGMALSMDLLTVNKNSFLEKINELINNKSYSHSAKIVSKRFKDRPISTSDTVNYWFDYVLRHNGAYHLNSKALKLTWYQYLMLDIITVILIFLIVFAYLTYILFHWFQNYTIKLYDLNKKFITIKK</sequence>
<dbReference type="InterPro" id="IPR002213">
    <property type="entry name" value="UDP_glucos_trans"/>
</dbReference>
<accession>A0A6G0YS98</accession>
<evidence type="ECO:0000256" key="5">
    <source>
        <dbReference type="SAM" id="Phobius"/>
    </source>
</evidence>
<dbReference type="Proteomes" id="UP000478052">
    <property type="component" value="Unassembled WGS sequence"/>
</dbReference>
<evidence type="ECO:0000256" key="3">
    <source>
        <dbReference type="ARBA" id="ARBA00022679"/>
    </source>
</evidence>
<reference evidence="6 7" key="1">
    <citation type="submission" date="2019-08" db="EMBL/GenBank/DDBJ databases">
        <title>Whole genome of Aphis craccivora.</title>
        <authorList>
            <person name="Voronova N.V."/>
            <person name="Shulinski R.S."/>
            <person name="Bandarenka Y.V."/>
            <person name="Zhorov D.G."/>
            <person name="Warner D."/>
        </authorList>
    </citation>
    <scope>NUCLEOTIDE SEQUENCE [LARGE SCALE GENOMIC DNA]</scope>
    <source>
        <strain evidence="6">180601</strain>
        <tissue evidence="6">Whole Body</tissue>
    </source>
</reference>
<proteinExistence type="inferred from homology"/>
<keyword evidence="5" id="KW-0472">Membrane</keyword>